<keyword evidence="5 6" id="KW-0949">S-adenosyl-L-methionine</keyword>
<dbReference type="InterPro" id="IPR011610">
    <property type="entry name" value="SAM_mthyl_Trfase_ML2640-like"/>
</dbReference>
<evidence type="ECO:0000313" key="8">
    <source>
        <dbReference type="Proteomes" id="UP001595947"/>
    </source>
</evidence>
<name>A0ABV9YQ05_9PSEU</name>
<dbReference type="Gene3D" id="3.40.50.150">
    <property type="entry name" value="Vaccinia Virus protein VP39"/>
    <property type="match status" value="1"/>
</dbReference>
<evidence type="ECO:0000256" key="2">
    <source>
        <dbReference type="ARBA" id="ARBA00008138"/>
    </source>
</evidence>
<dbReference type="EC" id="2.1.1.-" evidence="6"/>
<comment type="similarity">
    <text evidence="2 6">Belongs to the UPF0677 family.</text>
</comment>
<organism evidence="7 8">
    <name type="scientific">Actinomycetospora atypica</name>
    <dbReference type="NCBI Taxonomy" id="1290095"/>
    <lineage>
        <taxon>Bacteria</taxon>
        <taxon>Bacillati</taxon>
        <taxon>Actinomycetota</taxon>
        <taxon>Actinomycetes</taxon>
        <taxon>Pseudonocardiales</taxon>
        <taxon>Pseudonocardiaceae</taxon>
        <taxon>Actinomycetospora</taxon>
    </lineage>
</organism>
<dbReference type="PANTHER" id="PTHR43619:SF2">
    <property type="entry name" value="S-ADENOSYL-L-METHIONINE-DEPENDENT METHYLTRANSFERASES SUPERFAMILY PROTEIN"/>
    <property type="match status" value="1"/>
</dbReference>
<gene>
    <name evidence="7" type="ORF">ACFPBZ_16125</name>
</gene>
<dbReference type="PANTHER" id="PTHR43619">
    <property type="entry name" value="S-ADENOSYL-L-METHIONINE-DEPENDENT METHYLTRANSFERASE YKTD-RELATED"/>
    <property type="match status" value="1"/>
</dbReference>
<comment type="caution">
    <text evidence="7">The sequence shown here is derived from an EMBL/GenBank/DDBJ whole genome shotgun (WGS) entry which is preliminary data.</text>
</comment>
<dbReference type="EMBL" id="JBHSIV010000016">
    <property type="protein sequence ID" value="MFC5063747.1"/>
    <property type="molecule type" value="Genomic_DNA"/>
</dbReference>
<dbReference type="Pfam" id="PF04072">
    <property type="entry name" value="LCM"/>
    <property type="match status" value="1"/>
</dbReference>
<sequence length="295" mass="31973">MRTDGDQWDITTSVGATALGVAAARAVESRREDPLVDDPYAQAFVDDAGMDVALPGTASAQADTDEMWSIMSTYMGVRSRFFDEFFAEATAVGVRQVVLLAAGLDARAFRLPWPADVTVYEIDQEAVLRFKDEVLGAHDATATVHRVPVTADLRDDWPAALTAAGFDPAVPTAWLAEGLLPYLPPEAETLLFDRVQSLSAPGSRIAVEHFAEVASAFADDPGFARMRQMIGVDISDLVYLDPRDRTPEAHLAELGWKTLRVSARDLAVAYRRPLDEDVATSMGGVSLMSAERLAD</sequence>
<evidence type="ECO:0000256" key="1">
    <source>
        <dbReference type="ARBA" id="ARBA00003907"/>
    </source>
</evidence>
<dbReference type="GO" id="GO:0008168">
    <property type="term" value="F:methyltransferase activity"/>
    <property type="evidence" value="ECO:0007669"/>
    <property type="project" value="UniProtKB-KW"/>
</dbReference>
<comment type="function">
    <text evidence="1 6">Exhibits S-adenosyl-L-methionine-dependent methyltransferase activity.</text>
</comment>
<evidence type="ECO:0000256" key="3">
    <source>
        <dbReference type="ARBA" id="ARBA00022603"/>
    </source>
</evidence>
<dbReference type="InterPro" id="IPR029063">
    <property type="entry name" value="SAM-dependent_MTases_sf"/>
</dbReference>
<reference evidence="8" key="1">
    <citation type="journal article" date="2019" name="Int. J. Syst. Evol. Microbiol.">
        <title>The Global Catalogue of Microorganisms (GCM) 10K type strain sequencing project: providing services to taxonomists for standard genome sequencing and annotation.</title>
        <authorList>
            <consortium name="The Broad Institute Genomics Platform"/>
            <consortium name="The Broad Institute Genome Sequencing Center for Infectious Disease"/>
            <person name="Wu L."/>
            <person name="Ma J."/>
        </authorList>
    </citation>
    <scope>NUCLEOTIDE SEQUENCE [LARGE SCALE GENOMIC DNA]</scope>
    <source>
        <strain evidence="8">CGMCC 4.7093</strain>
    </source>
</reference>
<dbReference type="NCBIfam" id="TIGR00027">
    <property type="entry name" value="mthyl_TIGR00027"/>
    <property type="match status" value="1"/>
</dbReference>
<dbReference type="SUPFAM" id="SSF53335">
    <property type="entry name" value="S-adenosyl-L-methionine-dependent methyltransferases"/>
    <property type="match status" value="1"/>
</dbReference>
<dbReference type="RefSeq" id="WP_378037092.1">
    <property type="nucleotide sequence ID" value="NZ_JBHSIV010000016.1"/>
</dbReference>
<dbReference type="GO" id="GO:0032259">
    <property type="term" value="P:methylation"/>
    <property type="evidence" value="ECO:0007669"/>
    <property type="project" value="UniProtKB-KW"/>
</dbReference>
<evidence type="ECO:0000256" key="6">
    <source>
        <dbReference type="RuleBase" id="RU362030"/>
    </source>
</evidence>
<protein>
    <recommendedName>
        <fullName evidence="6">S-adenosyl-L-methionine-dependent methyltransferase</fullName>
        <ecNumber evidence="6">2.1.1.-</ecNumber>
    </recommendedName>
</protein>
<keyword evidence="3 6" id="KW-0489">Methyltransferase</keyword>
<dbReference type="InterPro" id="IPR007213">
    <property type="entry name" value="Ppm1/Ppm2/Tcmp"/>
</dbReference>
<evidence type="ECO:0000256" key="4">
    <source>
        <dbReference type="ARBA" id="ARBA00022679"/>
    </source>
</evidence>
<accession>A0ABV9YQ05</accession>
<evidence type="ECO:0000256" key="5">
    <source>
        <dbReference type="ARBA" id="ARBA00022691"/>
    </source>
</evidence>
<evidence type="ECO:0000313" key="7">
    <source>
        <dbReference type="EMBL" id="MFC5063747.1"/>
    </source>
</evidence>
<proteinExistence type="inferred from homology"/>
<keyword evidence="8" id="KW-1185">Reference proteome</keyword>
<keyword evidence="4" id="KW-0808">Transferase</keyword>
<dbReference type="Proteomes" id="UP001595947">
    <property type="component" value="Unassembled WGS sequence"/>
</dbReference>